<gene>
    <name evidence="2" type="ORF">ENJ12_09835</name>
</gene>
<protein>
    <recommendedName>
        <fullName evidence="3">Letm1 RBD domain-containing protein</fullName>
    </recommendedName>
</protein>
<dbReference type="AlphaFoldDB" id="A0A831W8R2"/>
<sequence length="130" mass="14757">MSLSSHHIDARQLLEHLEEHWREKYTVEELHAHLHHMLLELKDILEENTENTKLFTKTYLRFATGEKLSHEEMQAANHALAELLKYLGMAVIGILPGAFITLPGLYALANHFNVDLLPEISPGAKQGKPS</sequence>
<dbReference type="EMBL" id="DRLF01000337">
    <property type="protein sequence ID" value="HEC07143.1"/>
    <property type="molecule type" value="Genomic_DNA"/>
</dbReference>
<evidence type="ECO:0000313" key="2">
    <source>
        <dbReference type="EMBL" id="HEC07143.1"/>
    </source>
</evidence>
<reference evidence="2" key="1">
    <citation type="journal article" date="2020" name="mSystems">
        <title>Genome- and Community-Level Interaction Insights into Carbon Utilization and Element Cycling Functions of Hydrothermarchaeota in Hydrothermal Sediment.</title>
        <authorList>
            <person name="Zhou Z."/>
            <person name="Liu Y."/>
            <person name="Xu W."/>
            <person name="Pan J."/>
            <person name="Luo Z.H."/>
            <person name="Li M."/>
        </authorList>
    </citation>
    <scope>NUCLEOTIDE SEQUENCE [LARGE SCALE GENOMIC DNA]</scope>
    <source>
        <strain evidence="2">HyVt-458</strain>
    </source>
</reference>
<name>A0A831W8R2_9GAMM</name>
<evidence type="ECO:0000256" key="1">
    <source>
        <dbReference type="SAM" id="Phobius"/>
    </source>
</evidence>
<proteinExistence type="predicted"/>
<comment type="caution">
    <text evidence="2">The sequence shown here is derived from an EMBL/GenBank/DDBJ whole genome shotgun (WGS) entry which is preliminary data.</text>
</comment>
<organism evidence="2">
    <name type="scientific">Thiolapillus brandeum</name>
    <dbReference type="NCBI Taxonomy" id="1076588"/>
    <lineage>
        <taxon>Bacteria</taxon>
        <taxon>Pseudomonadati</taxon>
        <taxon>Pseudomonadota</taxon>
        <taxon>Gammaproteobacteria</taxon>
        <taxon>Chromatiales</taxon>
        <taxon>Sedimenticolaceae</taxon>
        <taxon>Thiolapillus</taxon>
    </lineage>
</organism>
<dbReference type="Proteomes" id="UP000886339">
    <property type="component" value="Unassembled WGS sequence"/>
</dbReference>
<keyword evidence="1" id="KW-0812">Transmembrane</keyword>
<evidence type="ECO:0008006" key="3">
    <source>
        <dbReference type="Google" id="ProtNLM"/>
    </source>
</evidence>
<keyword evidence="1" id="KW-1133">Transmembrane helix</keyword>
<keyword evidence="1" id="KW-0472">Membrane</keyword>
<accession>A0A831W8R2</accession>
<feature type="transmembrane region" description="Helical" evidence="1">
    <location>
        <begin position="86"/>
        <end position="109"/>
    </location>
</feature>